<keyword evidence="3 8" id="KW-1003">Cell membrane</keyword>
<evidence type="ECO:0000313" key="10">
    <source>
        <dbReference type="EMBL" id="MBM3223368.1"/>
    </source>
</evidence>
<dbReference type="NCBIfam" id="TIGR00751">
    <property type="entry name" value="menA"/>
    <property type="match status" value="1"/>
</dbReference>
<organism evidence="10 11">
    <name type="scientific">Tectimicrobiota bacterium</name>
    <dbReference type="NCBI Taxonomy" id="2528274"/>
    <lineage>
        <taxon>Bacteria</taxon>
        <taxon>Pseudomonadati</taxon>
        <taxon>Nitrospinota/Tectimicrobiota group</taxon>
        <taxon>Candidatus Tectimicrobiota</taxon>
    </lineage>
</organism>
<keyword evidence="7 8" id="KW-0472">Membrane</keyword>
<evidence type="ECO:0000256" key="4">
    <source>
        <dbReference type="ARBA" id="ARBA00022679"/>
    </source>
</evidence>
<feature type="transmembrane region" description="Helical" evidence="8">
    <location>
        <begin position="118"/>
        <end position="137"/>
    </location>
</feature>
<feature type="transmembrane region" description="Helical" evidence="8">
    <location>
        <begin position="149"/>
        <end position="168"/>
    </location>
</feature>
<dbReference type="PANTHER" id="PTHR13929:SF0">
    <property type="entry name" value="UBIA PRENYLTRANSFERASE DOMAIN-CONTAINING PROTEIN 1"/>
    <property type="match status" value="1"/>
</dbReference>
<feature type="transmembrane region" description="Helical" evidence="8">
    <location>
        <begin position="174"/>
        <end position="192"/>
    </location>
</feature>
<reference evidence="10" key="1">
    <citation type="submission" date="2019-03" db="EMBL/GenBank/DDBJ databases">
        <title>Lake Tanganyika Metagenome-Assembled Genomes (MAGs).</title>
        <authorList>
            <person name="Tran P."/>
        </authorList>
    </citation>
    <scope>NUCLEOTIDE SEQUENCE</scope>
    <source>
        <strain evidence="10">K_DeepCast_65m_m2_066</strain>
    </source>
</reference>
<dbReference type="Gene3D" id="1.10.357.140">
    <property type="entry name" value="UbiA prenyltransferase"/>
    <property type="match status" value="1"/>
</dbReference>
<dbReference type="GO" id="GO:0042371">
    <property type="term" value="P:vitamin K biosynthetic process"/>
    <property type="evidence" value="ECO:0007669"/>
    <property type="project" value="TreeGrafter"/>
</dbReference>
<keyword evidence="4 8" id="KW-0808">Transferase</keyword>
<feature type="transmembrane region" description="Helical" evidence="8">
    <location>
        <begin position="283"/>
        <end position="302"/>
    </location>
</feature>
<evidence type="ECO:0000256" key="1">
    <source>
        <dbReference type="ARBA" id="ARBA00004141"/>
    </source>
</evidence>
<dbReference type="Pfam" id="PF01040">
    <property type="entry name" value="UbiA"/>
    <property type="match status" value="1"/>
</dbReference>
<comment type="catalytic activity">
    <reaction evidence="8">
        <text>an all-trans-polyprenyl diphosphate + 1,4-dihydroxy-2-naphthoate + H(+) = a 2-demethylmenaquinol + CO2 + diphosphate</text>
        <dbReference type="Rhea" id="RHEA:26478"/>
        <dbReference type="Rhea" id="RHEA-COMP:9563"/>
        <dbReference type="Rhea" id="RHEA-COMP:9564"/>
        <dbReference type="ChEBI" id="CHEBI:11173"/>
        <dbReference type="ChEBI" id="CHEBI:15378"/>
        <dbReference type="ChEBI" id="CHEBI:16526"/>
        <dbReference type="ChEBI" id="CHEBI:33019"/>
        <dbReference type="ChEBI" id="CHEBI:55437"/>
        <dbReference type="ChEBI" id="CHEBI:58914"/>
        <dbReference type="EC" id="2.5.1.74"/>
    </reaction>
</comment>
<dbReference type="CDD" id="cd13962">
    <property type="entry name" value="PT_UbiA_UBIAD1"/>
    <property type="match status" value="1"/>
</dbReference>
<protein>
    <recommendedName>
        <fullName evidence="8 9">1,4-dihydroxy-2-naphthoate octaprenyltransferase</fullName>
        <shortName evidence="8">DHNA-octaprenyltransferase</shortName>
        <ecNumber evidence="8 9">2.5.1.74</ecNumber>
    </recommendedName>
</protein>
<dbReference type="EC" id="2.5.1.74" evidence="8 9"/>
<evidence type="ECO:0000313" key="11">
    <source>
        <dbReference type="Proteomes" id="UP000712673"/>
    </source>
</evidence>
<sequence length="304" mass="32990">MGLLSYVGIWYRAIRPFTLSAALVPVLVGSTLATQYGAWHWELFLLALLASVLVQCGTNLTDEYADHRPGRGGEHKVQAPYKVIALGLLTPAAVRQVALTCFALAALIGLYLVTRTGWPLALVCLASVGVAYGYSAGPLPLGNIGLGEPLVFLFMGPVMVLGSLYIQIHTLTWAAVWVSLPVACLVTAILVVNNLRDAEEDHHSGKQTLVALWGAQRVSRLFALLVWVAFCTLPVLAFLGAISWVGVLLCLLVFPQGRQLMVLVQPMRERAVLHQALRGTAQLHLRFGLLLALAVSPVMAWWRL</sequence>
<dbReference type="PANTHER" id="PTHR13929">
    <property type="entry name" value="1,4-DIHYDROXY-2-NAPHTHOATE OCTAPRENYLTRANSFERASE"/>
    <property type="match status" value="1"/>
</dbReference>
<keyword evidence="6 8" id="KW-1133">Transmembrane helix</keyword>
<dbReference type="InterPro" id="IPR000537">
    <property type="entry name" value="UbiA_prenyltransferase"/>
</dbReference>
<dbReference type="EMBL" id="VGLS01000132">
    <property type="protein sequence ID" value="MBM3223368.1"/>
    <property type="molecule type" value="Genomic_DNA"/>
</dbReference>
<evidence type="ECO:0000256" key="7">
    <source>
        <dbReference type="ARBA" id="ARBA00023136"/>
    </source>
</evidence>
<gene>
    <name evidence="8 10" type="primary">menA</name>
    <name evidence="10" type="ORF">FJZ47_06165</name>
</gene>
<dbReference type="AlphaFoldDB" id="A0A937VYB9"/>
<dbReference type="InterPro" id="IPR044878">
    <property type="entry name" value="UbiA_sf"/>
</dbReference>
<feature type="transmembrane region" description="Helical" evidence="8">
    <location>
        <begin position="221"/>
        <end position="254"/>
    </location>
</feature>
<dbReference type="HAMAP" id="MF_01937">
    <property type="entry name" value="MenA_1"/>
    <property type="match status" value="1"/>
</dbReference>
<evidence type="ECO:0000256" key="3">
    <source>
        <dbReference type="ARBA" id="ARBA00022475"/>
    </source>
</evidence>
<comment type="subcellular location">
    <subcellularLocation>
        <location evidence="8">Cell membrane</location>
        <topology evidence="8">Multi-pass membrane protein</topology>
    </subcellularLocation>
    <subcellularLocation>
        <location evidence="1">Membrane</location>
        <topology evidence="1">Multi-pass membrane protein</topology>
    </subcellularLocation>
</comment>
<dbReference type="GO" id="GO:0046428">
    <property type="term" value="F:1,4-dihydroxy-2-naphthoate polyprenyltransferase activity"/>
    <property type="evidence" value="ECO:0007669"/>
    <property type="project" value="UniProtKB-UniRule"/>
</dbReference>
<evidence type="ECO:0000256" key="5">
    <source>
        <dbReference type="ARBA" id="ARBA00022692"/>
    </source>
</evidence>
<evidence type="ECO:0000256" key="2">
    <source>
        <dbReference type="ARBA" id="ARBA00022428"/>
    </source>
</evidence>
<dbReference type="GO" id="GO:0005886">
    <property type="term" value="C:plasma membrane"/>
    <property type="evidence" value="ECO:0007669"/>
    <property type="project" value="UniProtKB-SubCell"/>
</dbReference>
<comment type="function">
    <text evidence="8">Conversion of 1,4-dihydroxy-2-naphthoate (DHNA) to demethylmenaquinone (DMK).</text>
</comment>
<dbReference type="Proteomes" id="UP000712673">
    <property type="component" value="Unassembled WGS sequence"/>
</dbReference>
<keyword evidence="5 8" id="KW-0812">Transmembrane</keyword>
<comment type="caution">
    <text evidence="10">The sequence shown here is derived from an EMBL/GenBank/DDBJ whole genome shotgun (WGS) entry which is preliminary data.</text>
</comment>
<accession>A0A937VYB9</accession>
<keyword evidence="2 8" id="KW-0474">Menaquinone biosynthesis</keyword>
<feature type="transmembrane region" description="Helical" evidence="8">
    <location>
        <begin position="83"/>
        <end position="112"/>
    </location>
</feature>
<name>A0A937VYB9_UNCTE</name>
<dbReference type="InterPro" id="IPR026046">
    <property type="entry name" value="UBIAD1"/>
</dbReference>
<dbReference type="InterPro" id="IPR004657">
    <property type="entry name" value="MenA"/>
</dbReference>
<comment type="similarity">
    <text evidence="8">Belongs to the MenA family. Type 1 subfamily.</text>
</comment>
<comment type="pathway">
    <text evidence="8">Quinol/quinone metabolism; menaquinone biosynthesis; menaquinol from 1,4-dihydroxy-2-naphthoate: step 1/2.</text>
</comment>
<evidence type="ECO:0000256" key="6">
    <source>
        <dbReference type="ARBA" id="ARBA00022989"/>
    </source>
</evidence>
<dbReference type="GO" id="GO:0009234">
    <property type="term" value="P:menaquinone biosynthetic process"/>
    <property type="evidence" value="ECO:0007669"/>
    <property type="project" value="UniProtKB-UniRule"/>
</dbReference>
<evidence type="ECO:0000256" key="9">
    <source>
        <dbReference type="NCBIfam" id="TIGR00751"/>
    </source>
</evidence>
<proteinExistence type="inferred from homology"/>
<dbReference type="PIRSF" id="PIRSF005355">
    <property type="entry name" value="UBIAD1"/>
    <property type="match status" value="1"/>
</dbReference>
<evidence type="ECO:0000256" key="8">
    <source>
        <dbReference type="HAMAP-Rule" id="MF_01937"/>
    </source>
</evidence>